<organism evidence="2 3">
    <name type="scientific">Luteimonas notoginsengisoli</name>
    <dbReference type="NCBI Taxonomy" id="1578200"/>
    <lineage>
        <taxon>Bacteria</taxon>
        <taxon>Pseudomonadati</taxon>
        <taxon>Pseudomonadota</taxon>
        <taxon>Gammaproteobacteria</taxon>
        <taxon>Lysobacterales</taxon>
        <taxon>Lysobacteraceae</taxon>
        <taxon>Luteimonas</taxon>
    </lineage>
</organism>
<keyword evidence="1" id="KW-0472">Membrane</keyword>
<reference evidence="3" key="1">
    <citation type="journal article" date="2019" name="Int. J. Syst. Evol. Microbiol.">
        <title>The Global Catalogue of Microorganisms (GCM) 10K type strain sequencing project: providing services to taxonomists for standard genome sequencing and annotation.</title>
        <authorList>
            <consortium name="The Broad Institute Genomics Platform"/>
            <consortium name="The Broad Institute Genome Sequencing Center for Infectious Disease"/>
            <person name="Wu L."/>
            <person name="Ma J."/>
        </authorList>
    </citation>
    <scope>NUCLEOTIDE SEQUENCE [LARGE SCALE GENOMIC DNA]</scope>
    <source>
        <strain evidence="3">KCTC 42211</strain>
    </source>
</reference>
<dbReference type="NCBIfam" id="TIGR02532">
    <property type="entry name" value="IV_pilin_GFxxxE"/>
    <property type="match status" value="1"/>
</dbReference>
<sequence length="144" mass="15222">MTNKLDGRRSGGRQPMAGFSLIEVMVVVAIIAILASIALPSYNEHVRKTRRAAGGACAVAASQQLERYYTVQLTYDGAPAGNVLDNVCDPDTLKYYTIGRIINAANPRVYSVTATPAGKQQGDSCGTLSINQAGVKSPATDGCW</sequence>
<name>A0ABV7UPX6_9GAMM</name>
<dbReference type="InterPro" id="IPR012902">
    <property type="entry name" value="N_methyl_site"/>
</dbReference>
<evidence type="ECO:0000313" key="3">
    <source>
        <dbReference type="Proteomes" id="UP001595724"/>
    </source>
</evidence>
<dbReference type="EMBL" id="JBHRYF010000001">
    <property type="protein sequence ID" value="MFC3658974.1"/>
    <property type="molecule type" value="Genomic_DNA"/>
</dbReference>
<proteinExistence type="predicted"/>
<comment type="caution">
    <text evidence="2">The sequence shown here is derived from an EMBL/GenBank/DDBJ whole genome shotgun (WGS) entry which is preliminary data.</text>
</comment>
<dbReference type="RefSeq" id="WP_386705906.1">
    <property type="nucleotide sequence ID" value="NZ_JBHRYF010000001.1"/>
</dbReference>
<keyword evidence="1" id="KW-1133">Transmembrane helix</keyword>
<keyword evidence="3" id="KW-1185">Reference proteome</keyword>
<dbReference type="Pfam" id="PF16732">
    <property type="entry name" value="ComP_DUS"/>
    <property type="match status" value="1"/>
</dbReference>
<accession>A0ABV7UPX6</accession>
<dbReference type="InterPro" id="IPR031982">
    <property type="entry name" value="PilE-like"/>
</dbReference>
<dbReference type="SUPFAM" id="SSF54523">
    <property type="entry name" value="Pili subunits"/>
    <property type="match status" value="1"/>
</dbReference>
<gene>
    <name evidence="2" type="ORF">ACFOM9_02625</name>
</gene>
<evidence type="ECO:0000313" key="2">
    <source>
        <dbReference type="EMBL" id="MFC3658974.1"/>
    </source>
</evidence>
<keyword evidence="1" id="KW-0812">Transmembrane</keyword>
<dbReference type="PROSITE" id="PS00409">
    <property type="entry name" value="PROKAR_NTER_METHYL"/>
    <property type="match status" value="1"/>
</dbReference>
<dbReference type="InterPro" id="IPR045584">
    <property type="entry name" value="Pilin-like"/>
</dbReference>
<evidence type="ECO:0000256" key="1">
    <source>
        <dbReference type="SAM" id="Phobius"/>
    </source>
</evidence>
<dbReference type="Gene3D" id="3.30.700.10">
    <property type="entry name" value="Glycoprotein, Type 4 Pilin"/>
    <property type="match status" value="1"/>
</dbReference>
<dbReference type="Proteomes" id="UP001595724">
    <property type="component" value="Unassembled WGS sequence"/>
</dbReference>
<protein>
    <submittedName>
        <fullName evidence="2">Type IV pilin protein</fullName>
    </submittedName>
</protein>
<feature type="transmembrane region" description="Helical" evidence="1">
    <location>
        <begin position="21"/>
        <end position="42"/>
    </location>
</feature>
<dbReference type="Pfam" id="PF07963">
    <property type="entry name" value="N_methyl"/>
    <property type="match status" value="1"/>
</dbReference>